<dbReference type="HOGENOM" id="CLU_1361156_0_0_1"/>
<keyword evidence="3" id="KW-1185">Reference proteome</keyword>
<gene>
    <name evidence="2" type="ORF">SETTUDRAFT_47302</name>
</gene>
<evidence type="ECO:0000256" key="1">
    <source>
        <dbReference type="SAM" id="MobiDB-lite"/>
    </source>
</evidence>
<proteinExistence type="predicted"/>
<name>R0KE30_EXST2</name>
<dbReference type="GeneID" id="19405126"/>
<dbReference type="RefSeq" id="XP_008024743.1">
    <property type="nucleotide sequence ID" value="XM_008026552.1"/>
</dbReference>
<dbReference type="Proteomes" id="UP000016935">
    <property type="component" value="Unassembled WGS sequence"/>
</dbReference>
<dbReference type="AlphaFoldDB" id="R0KE30"/>
<feature type="compositionally biased region" description="Basic and acidic residues" evidence="1">
    <location>
        <begin position="31"/>
        <end position="41"/>
    </location>
</feature>
<feature type="region of interest" description="Disordered" evidence="1">
    <location>
        <begin position="99"/>
        <end position="139"/>
    </location>
</feature>
<evidence type="ECO:0000313" key="3">
    <source>
        <dbReference type="Proteomes" id="UP000016935"/>
    </source>
</evidence>
<reference evidence="2 3" key="2">
    <citation type="journal article" date="2013" name="PLoS Genet.">
        <title>Comparative genome structure, secondary metabolite, and effector coding capacity across Cochliobolus pathogens.</title>
        <authorList>
            <person name="Condon B.J."/>
            <person name="Leng Y."/>
            <person name="Wu D."/>
            <person name="Bushley K.E."/>
            <person name="Ohm R.A."/>
            <person name="Otillar R."/>
            <person name="Martin J."/>
            <person name="Schackwitz W."/>
            <person name="Grimwood J."/>
            <person name="MohdZainudin N."/>
            <person name="Xue C."/>
            <person name="Wang R."/>
            <person name="Manning V.A."/>
            <person name="Dhillon B."/>
            <person name="Tu Z.J."/>
            <person name="Steffenson B.J."/>
            <person name="Salamov A."/>
            <person name="Sun H."/>
            <person name="Lowry S."/>
            <person name="LaButti K."/>
            <person name="Han J."/>
            <person name="Copeland A."/>
            <person name="Lindquist E."/>
            <person name="Barry K."/>
            <person name="Schmutz J."/>
            <person name="Baker S.E."/>
            <person name="Ciuffetti L.M."/>
            <person name="Grigoriev I.V."/>
            <person name="Zhong S."/>
            <person name="Turgeon B.G."/>
        </authorList>
    </citation>
    <scope>NUCLEOTIDE SEQUENCE [LARGE SCALE GENOMIC DNA]</scope>
    <source>
        <strain evidence="3">28A</strain>
    </source>
</reference>
<protein>
    <submittedName>
        <fullName evidence="2">Uncharacterized protein</fullName>
    </submittedName>
</protein>
<reference evidence="2 3" key="1">
    <citation type="journal article" date="2012" name="PLoS Pathog.">
        <title>Diverse lifestyles and strategies of plant pathogenesis encoded in the genomes of eighteen Dothideomycetes fungi.</title>
        <authorList>
            <person name="Ohm R.A."/>
            <person name="Feau N."/>
            <person name="Henrissat B."/>
            <person name="Schoch C.L."/>
            <person name="Horwitz B.A."/>
            <person name="Barry K.W."/>
            <person name="Condon B.J."/>
            <person name="Copeland A.C."/>
            <person name="Dhillon B."/>
            <person name="Glaser F."/>
            <person name="Hesse C.N."/>
            <person name="Kosti I."/>
            <person name="LaButti K."/>
            <person name="Lindquist E.A."/>
            <person name="Lucas S."/>
            <person name="Salamov A.A."/>
            <person name="Bradshaw R.E."/>
            <person name="Ciuffetti L."/>
            <person name="Hamelin R.C."/>
            <person name="Kema G.H.J."/>
            <person name="Lawrence C."/>
            <person name="Scott J.A."/>
            <person name="Spatafora J.W."/>
            <person name="Turgeon B.G."/>
            <person name="de Wit P.J.G.M."/>
            <person name="Zhong S."/>
            <person name="Goodwin S.B."/>
            <person name="Grigoriev I.V."/>
        </authorList>
    </citation>
    <scope>NUCLEOTIDE SEQUENCE [LARGE SCALE GENOMIC DNA]</scope>
    <source>
        <strain evidence="3">28A</strain>
    </source>
</reference>
<accession>R0KE30</accession>
<organism evidence="2 3">
    <name type="scientific">Exserohilum turcicum (strain 28A)</name>
    <name type="common">Northern leaf blight fungus</name>
    <name type="synonym">Setosphaeria turcica</name>
    <dbReference type="NCBI Taxonomy" id="671987"/>
    <lineage>
        <taxon>Eukaryota</taxon>
        <taxon>Fungi</taxon>
        <taxon>Dikarya</taxon>
        <taxon>Ascomycota</taxon>
        <taxon>Pezizomycotina</taxon>
        <taxon>Dothideomycetes</taxon>
        <taxon>Pleosporomycetidae</taxon>
        <taxon>Pleosporales</taxon>
        <taxon>Pleosporineae</taxon>
        <taxon>Pleosporaceae</taxon>
        <taxon>Exserohilum</taxon>
    </lineage>
</organism>
<evidence type="ECO:0000313" key="2">
    <source>
        <dbReference type="EMBL" id="EOA87574.1"/>
    </source>
</evidence>
<feature type="compositionally biased region" description="Low complexity" evidence="1">
    <location>
        <begin position="105"/>
        <end position="115"/>
    </location>
</feature>
<feature type="region of interest" description="Disordered" evidence="1">
    <location>
        <begin position="1"/>
        <end position="43"/>
    </location>
</feature>
<feature type="compositionally biased region" description="Polar residues" evidence="1">
    <location>
        <begin position="1"/>
        <end position="16"/>
    </location>
</feature>
<dbReference type="EMBL" id="KB908581">
    <property type="protein sequence ID" value="EOA87574.1"/>
    <property type="molecule type" value="Genomic_DNA"/>
</dbReference>
<sequence>MAEASANISNEPTCQASESPANPEQPEEANQPEKHGARSLDNEEAALPGKQKIDKLPLPPEFRSLLKYDTTSEFIFIDYYDLEAYVIISRNSHDCTLPATQSTTNNNNNNNNDNNDNNDDNNSSSTVKDETTTTEEKEDEPMIVVDLTVLDHQHGYGTHLDIFPYIFVYLHSEHVRFSLKAARNDDMLLCVDFMNSVVMPN</sequence>